<evidence type="ECO:0000313" key="1">
    <source>
        <dbReference type="EMBL" id="GBM73271.1"/>
    </source>
</evidence>
<dbReference type="EMBL" id="BGPR01184628">
    <property type="protein sequence ID" value="GBM73271.1"/>
    <property type="molecule type" value="Genomic_DNA"/>
</dbReference>
<dbReference type="EMBL" id="BGPR01184635">
    <property type="protein sequence ID" value="GBM73293.1"/>
    <property type="molecule type" value="Genomic_DNA"/>
</dbReference>
<reference evidence="2 3" key="1">
    <citation type="journal article" date="2019" name="Sci. Rep.">
        <title>Orb-weaving spider Araneus ventricosus genome elucidates the spidroin gene catalogue.</title>
        <authorList>
            <person name="Kono N."/>
            <person name="Nakamura H."/>
            <person name="Ohtoshi R."/>
            <person name="Moran D.A.P."/>
            <person name="Shinohara A."/>
            <person name="Yoshida Y."/>
            <person name="Fujiwara M."/>
            <person name="Mori M."/>
            <person name="Tomita M."/>
            <person name="Arakawa K."/>
        </authorList>
    </citation>
    <scope>NUCLEOTIDE SEQUENCE [LARGE SCALE GENOMIC DNA]</scope>
</reference>
<comment type="caution">
    <text evidence="2">The sequence shown here is derived from an EMBL/GenBank/DDBJ whole genome shotgun (WGS) entry which is preliminary data.</text>
</comment>
<protein>
    <submittedName>
        <fullName evidence="2">Uncharacterized protein</fullName>
    </submittedName>
</protein>
<evidence type="ECO:0000313" key="2">
    <source>
        <dbReference type="EMBL" id="GBM73293.1"/>
    </source>
</evidence>
<name>A0A4Y2I6K8_ARAVE</name>
<accession>A0A4Y2I6K8</accession>
<keyword evidence="3" id="KW-1185">Reference proteome</keyword>
<dbReference type="AlphaFoldDB" id="A0A4Y2I6K8"/>
<evidence type="ECO:0000313" key="3">
    <source>
        <dbReference type="Proteomes" id="UP000499080"/>
    </source>
</evidence>
<gene>
    <name evidence="2" type="ORF">AVEN_121307_1</name>
    <name evidence="1" type="ORF">AVEN_51495_1</name>
</gene>
<sequence length="90" mass="10059">MKWGRSDLVVRSQARGRRLQARIPIPPILRVWGLLHAKSHIVTKRPPVDVVRKFGDGVPAQVSSTSSDRDSKFRGRPQIALLVLQNGTLI</sequence>
<dbReference type="Proteomes" id="UP000499080">
    <property type="component" value="Unassembled WGS sequence"/>
</dbReference>
<organism evidence="2 3">
    <name type="scientific">Araneus ventricosus</name>
    <name type="common">Orbweaver spider</name>
    <name type="synonym">Epeira ventricosa</name>
    <dbReference type="NCBI Taxonomy" id="182803"/>
    <lineage>
        <taxon>Eukaryota</taxon>
        <taxon>Metazoa</taxon>
        <taxon>Ecdysozoa</taxon>
        <taxon>Arthropoda</taxon>
        <taxon>Chelicerata</taxon>
        <taxon>Arachnida</taxon>
        <taxon>Araneae</taxon>
        <taxon>Araneomorphae</taxon>
        <taxon>Entelegynae</taxon>
        <taxon>Araneoidea</taxon>
        <taxon>Araneidae</taxon>
        <taxon>Araneus</taxon>
    </lineage>
</organism>
<proteinExistence type="predicted"/>